<organism evidence="2 3">
    <name type="scientific">Huiozyma naganishii (strain ATCC MYA-139 / BCRC 22969 / CBS 8797 / KCTC 17520 / NBRC 10181 / NCYC 3082 / Yp74L-3)</name>
    <name type="common">Yeast</name>
    <name type="synonym">Kazachstania naganishii</name>
    <dbReference type="NCBI Taxonomy" id="1071383"/>
    <lineage>
        <taxon>Eukaryota</taxon>
        <taxon>Fungi</taxon>
        <taxon>Dikarya</taxon>
        <taxon>Ascomycota</taxon>
        <taxon>Saccharomycotina</taxon>
        <taxon>Saccharomycetes</taxon>
        <taxon>Saccharomycetales</taxon>
        <taxon>Saccharomycetaceae</taxon>
        <taxon>Huiozyma</taxon>
    </lineage>
</organism>
<dbReference type="CDD" id="cd23703">
    <property type="entry name" value="mS26_PET12"/>
    <property type="match status" value="1"/>
</dbReference>
<dbReference type="eggNOG" id="ENOG502QTCF">
    <property type="taxonomic scope" value="Eukaryota"/>
</dbReference>
<dbReference type="GO" id="GO:0003735">
    <property type="term" value="F:structural constituent of ribosome"/>
    <property type="evidence" value="ECO:0007669"/>
    <property type="project" value="EnsemblFungi"/>
</dbReference>
<evidence type="ECO:0000313" key="2">
    <source>
        <dbReference type="EMBL" id="CCK68823.1"/>
    </source>
</evidence>
<feature type="coiled-coil region" evidence="1">
    <location>
        <begin position="99"/>
        <end position="134"/>
    </location>
</feature>
<dbReference type="InterPro" id="IPR058940">
    <property type="entry name" value="mS26_fungi"/>
</dbReference>
<dbReference type="GeneID" id="34524473"/>
<gene>
    <name evidence="2" type="primary">KNAG0B03820</name>
    <name evidence="2" type="ordered locus">KNAG_0B03820</name>
</gene>
<dbReference type="KEGG" id="kng:KNAG_0B03820"/>
<dbReference type="RefSeq" id="XP_022463069.1">
    <property type="nucleotide sequence ID" value="XM_022606367.1"/>
</dbReference>
<reference evidence="3" key="2">
    <citation type="submission" date="2012-08" db="EMBL/GenBank/DDBJ databases">
        <title>Genome sequence of Kazachstania naganishii.</title>
        <authorList>
            <person name="Gordon J.L."/>
            <person name="Armisen D."/>
            <person name="Proux-Wera E."/>
            <person name="OhEigeartaigh S.S."/>
            <person name="Byrne K.P."/>
            <person name="Wolfe K.H."/>
        </authorList>
    </citation>
    <scope>NUCLEOTIDE SEQUENCE [LARGE SCALE GENOMIC DNA]</scope>
    <source>
        <strain evidence="3">ATCC MYA-139 / BCRC 22969 / CBS 8797 / CCRC 22969 / KCTC 17520 / NBRC 10181 / NCYC 3082</strain>
    </source>
</reference>
<keyword evidence="1" id="KW-0175">Coiled coil</keyword>
<keyword evidence="3" id="KW-1185">Reference proteome</keyword>
<name>J7RH11_HUIN7</name>
<dbReference type="GO" id="GO:0005763">
    <property type="term" value="C:mitochondrial small ribosomal subunit"/>
    <property type="evidence" value="ECO:0007669"/>
    <property type="project" value="EnsemblFungi"/>
</dbReference>
<dbReference type="Proteomes" id="UP000006310">
    <property type="component" value="Chromosome 2"/>
</dbReference>
<sequence length="274" mass="31831">MGKKAVQSGVLPPLRSILKHPTVKQTDVIAKIRERPVLGMRGTGYAPNVQQPLGSRREPRQVEVVDVERIIARSVPQRQDGALASAKAQLRIKYFSESLRQEEQRLVKCAEMIREKQEKMEQQRELELRELAREKLSDLTIPSLPHIISSEVPFMRDRTPEEKQLLAAKREYNRNYREYLTRQEKLEKLLKLYYASEEFIVTEQQLTSRLDKLIPIRRLVTNIEETRRAHLETQLADSLFGTIQQQKPGVPMVREYLDDSAKQFAAEMDAKLSK</sequence>
<dbReference type="HOGENOM" id="CLU_079416_0_0_1"/>
<dbReference type="OMA" id="VGYADNI"/>
<accession>J7RH11</accession>
<dbReference type="EMBL" id="HE978315">
    <property type="protein sequence ID" value="CCK68823.1"/>
    <property type="molecule type" value="Genomic_DNA"/>
</dbReference>
<dbReference type="AlphaFoldDB" id="J7RH11"/>
<dbReference type="STRING" id="1071383.J7RH11"/>
<protein>
    <submittedName>
        <fullName evidence="2">Uncharacterized protein</fullName>
    </submittedName>
</protein>
<proteinExistence type="predicted"/>
<reference evidence="2 3" key="1">
    <citation type="journal article" date="2011" name="Proc. Natl. Acad. Sci. U.S.A.">
        <title>Evolutionary erosion of yeast sex chromosomes by mating-type switching accidents.</title>
        <authorList>
            <person name="Gordon J.L."/>
            <person name="Armisen D."/>
            <person name="Proux-Wera E."/>
            <person name="Oheigeartaigh S.S."/>
            <person name="Byrne K.P."/>
            <person name="Wolfe K.H."/>
        </authorList>
    </citation>
    <scope>NUCLEOTIDE SEQUENCE [LARGE SCALE GENOMIC DNA]</scope>
    <source>
        <strain evidence="3">ATCC MYA-139 / BCRC 22969 / CBS 8797 / CCRC 22969 / KCTC 17520 / NBRC 10181 / NCYC 3082</strain>
    </source>
</reference>
<dbReference type="Pfam" id="PF26163">
    <property type="entry name" value="mS26"/>
    <property type="match status" value="1"/>
</dbReference>
<evidence type="ECO:0000313" key="3">
    <source>
        <dbReference type="Proteomes" id="UP000006310"/>
    </source>
</evidence>
<evidence type="ECO:0000256" key="1">
    <source>
        <dbReference type="SAM" id="Coils"/>
    </source>
</evidence>
<dbReference type="OrthoDB" id="5223508at2759"/>